<feature type="transmembrane region" description="Helical" evidence="1">
    <location>
        <begin position="119"/>
        <end position="142"/>
    </location>
</feature>
<protein>
    <submittedName>
        <fullName evidence="2">ABC transporter permease</fullName>
    </submittedName>
</protein>
<gene>
    <name evidence="2" type="ORF">OC25_02110</name>
</gene>
<feature type="transmembrane region" description="Helical" evidence="1">
    <location>
        <begin position="162"/>
        <end position="187"/>
    </location>
</feature>
<dbReference type="GO" id="GO:0005886">
    <property type="term" value="C:plasma membrane"/>
    <property type="evidence" value="ECO:0007669"/>
    <property type="project" value="UniProtKB-SubCell"/>
</dbReference>
<evidence type="ECO:0000313" key="2">
    <source>
        <dbReference type="EMBL" id="KIA96756.1"/>
    </source>
</evidence>
<keyword evidence="1" id="KW-0472">Membrane</keyword>
<feature type="transmembrane region" description="Helical" evidence="1">
    <location>
        <begin position="194"/>
        <end position="216"/>
    </location>
</feature>
<keyword evidence="1" id="KW-0812">Transmembrane</keyword>
<accession>A0A0C1DGI7</accession>
<proteinExistence type="predicted"/>
<dbReference type="PANTHER" id="PTHR43471:SF14">
    <property type="entry name" value="ABC-2 TYPE TRANSPORT SYSTEM PERMEASE PROTEIN"/>
    <property type="match status" value="1"/>
</dbReference>
<dbReference type="AlphaFoldDB" id="A0A0C1DGI7"/>
<feature type="transmembrane region" description="Helical" evidence="1">
    <location>
        <begin position="25"/>
        <end position="44"/>
    </location>
</feature>
<sequence length="319" mass="35525">MPKVPSPFKVMAAKEITDLIRSWRFTLLLLLVFFTFAASMYIGVSNIRTVFNNTQDPDHAFLYLKLLTGGDGSMPPFHILLSFLAPLLGISMGFDAINTEMNAGTLTRLIAQPIYRDNILLAKIYSPIVITATLFFSLSLLMIGSGLLITGVRIEPQEVLRIMGFTLTTVIYIGFYLSLAILFSIIFRQPATSALSVLGIWLFFTVFYPMLVNLAVKAFMPDPAYLTQSQLMGYNELILNILRIAPNQLYSDAATTLLMPSVRSLGPMSMEQLSGAIPAPLPVRESLMIVWPQISGMIAFSVACFALAYYLFMRREIRS</sequence>
<name>A0A0C1DGI7_9SPHI</name>
<dbReference type="GO" id="GO:0140359">
    <property type="term" value="F:ABC-type transporter activity"/>
    <property type="evidence" value="ECO:0007669"/>
    <property type="project" value="InterPro"/>
</dbReference>
<evidence type="ECO:0000313" key="3">
    <source>
        <dbReference type="Proteomes" id="UP000031246"/>
    </source>
</evidence>
<comment type="caution">
    <text evidence="2">The sequence shown here is derived from an EMBL/GenBank/DDBJ whole genome shotgun (WGS) entry which is preliminary data.</text>
</comment>
<reference evidence="2 3" key="1">
    <citation type="submission" date="2014-10" db="EMBL/GenBank/DDBJ databases">
        <title>Pedobacter Kyungheensis.</title>
        <authorList>
            <person name="Anderson B.M."/>
            <person name="Newman J.D."/>
        </authorList>
    </citation>
    <scope>NUCLEOTIDE SEQUENCE [LARGE SCALE GENOMIC DNA]</scope>
    <source>
        <strain evidence="2 3">KACC 16221</strain>
    </source>
</reference>
<feature type="transmembrane region" description="Helical" evidence="1">
    <location>
        <begin position="77"/>
        <end position="98"/>
    </location>
</feature>
<feature type="transmembrane region" description="Helical" evidence="1">
    <location>
        <begin position="290"/>
        <end position="312"/>
    </location>
</feature>
<dbReference type="PANTHER" id="PTHR43471">
    <property type="entry name" value="ABC TRANSPORTER PERMEASE"/>
    <property type="match status" value="1"/>
</dbReference>
<organism evidence="2 3">
    <name type="scientific">Pedobacter kyungheensis</name>
    <dbReference type="NCBI Taxonomy" id="1069985"/>
    <lineage>
        <taxon>Bacteria</taxon>
        <taxon>Pseudomonadati</taxon>
        <taxon>Bacteroidota</taxon>
        <taxon>Sphingobacteriia</taxon>
        <taxon>Sphingobacteriales</taxon>
        <taxon>Sphingobacteriaceae</taxon>
        <taxon>Pedobacter</taxon>
    </lineage>
</organism>
<dbReference type="Proteomes" id="UP000031246">
    <property type="component" value="Unassembled WGS sequence"/>
</dbReference>
<dbReference type="Pfam" id="PF12679">
    <property type="entry name" value="ABC2_membrane_2"/>
    <property type="match status" value="1"/>
</dbReference>
<dbReference type="EMBL" id="JSYN01000002">
    <property type="protein sequence ID" value="KIA96756.1"/>
    <property type="molecule type" value="Genomic_DNA"/>
</dbReference>
<keyword evidence="3" id="KW-1185">Reference proteome</keyword>
<evidence type="ECO:0000256" key="1">
    <source>
        <dbReference type="SAM" id="Phobius"/>
    </source>
</evidence>
<keyword evidence="1" id="KW-1133">Transmembrane helix</keyword>